<organism evidence="2 3">
    <name type="scientific">Dillenia turbinata</name>
    <dbReference type="NCBI Taxonomy" id="194707"/>
    <lineage>
        <taxon>Eukaryota</taxon>
        <taxon>Viridiplantae</taxon>
        <taxon>Streptophyta</taxon>
        <taxon>Embryophyta</taxon>
        <taxon>Tracheophyta</taxon>
        <taxon>Spermatophyta</taxon>
        <taxon>Magnoliopsida</taxon>
        <taxon>eudicotyledons</taxon>
        <taxon>Gunneridae</taxon>
        <taxon>Pentapetalae</taxon>
        <taxon>Dilleniales</taxon>
        <taxon>Dilleniaceae</taxon>
        <taxon>Dillenia</taxon>
    </lineage>
</organism>
<evidence type="ECO:0000256" key="1">
    <source>
        <dbReference type="SAM" id="MobiDB-lite"/>
    </source>
</evidence>
<protein>
    <submittedName>
        <fullName evidence="2">Uncharacterized protein</fullName>
    </submittedName>
</protein>
<dbReference type="EMBL" id="JBAMMX010000019">
    <property type="protein sequence ID" value="KAK6922478.1"/>
    <property type="molecule type" value="Genomic_DNA"/>
</dbReference>
<reference evidence="2 3" key="1">
    <citation type="submission" date="2023-12" db="EMBL/GenBank/DDBJ databases">
        <title>A high-quality genome assembly for Dillenia turbinata (Dilleniales).</title>
        <authorList>
            <person name="Chanderbali A."/>
        </authorList>
    </citation>
    <scope>NUCLEOTIDE SEQUENCE [LARGE SCALE GENOMIC DNA]</scope>
    <source>
        <strain evidence="2">LSX21</strain>
        <tissue evidence="2">Leaf</tissue>
    </source>
</reference>
<feature type="region of interest" description="Disordered" evidence="1">
    <location>
        <begin position="1"/>
        <end position="26"/>
    </location>
</feature>
<dbReference type="Proteomes" id="UP001370490">
    <property type="component" value="Unassembled WGS sequence"/>
</dbReference>
<name>A0AAN8USM8_9MAGN</name>
<evidence type="ECO:0000313" key="3">
    <source>
        <dbReference type="Proteomes" id="UP001370490"/>
    </source>
</evidence>
<dbReference type="AlphaFoldDB" id="A0AAN8USM8"/>
<keyword evidence="3" id="KW-1185">Reference proteome</keyword>
<evidence type="ECO:0000313" key="2">
    <source>
        <dbReference type="EMBL" id="KAK6922478.1"/>
    </source>
</evidence>
<gene>
    <name evidence="2" type="ORF">RJ641_012985</name>
</gene>
<sequence length="85" mass="9265">MSTVHGASALRLTGTSDGDMEPLGTKSRLQLRYWSNNSEALSTSRSRARKNLLIMKSSTSCNRQSLGKVKRSILSRAAQGLRPVS</sequence>
<proteinExistence type="predicted"/>
<comment type="caution">
    <text evidence="2">The sequence shown here is derived from an EMBL/GenBank/DDBJ whole genome shotgun (WGS) entry which is preliminary data.</text>
</comment>
<accession>A0AAN8USM8</accession>